<feature type="domain" description="HTH lacI-type" evidence="4">
    <location>
        <begin position="12"/>
        <end position="68"/>
    </location>
</feature>
<dbReference type="PROSITE" id="PS50932">
    <property type="entry name" value="HTH_LACI_2"/>
    <property type="match status" value="1"/>
</dbReference>
<feature type="domain" description="HTH cro/C1-type" evidence="5">
    <location>
        <begin position="12"/>
        <end position="42"/>
    </location>
</feature>
<gene>
    <name evidence="6" type="primary">lacI_17</name>
    <name evidence="6" type="ORF">Pa4123_85510</name>
</gene>
<name>A0ABQ5RAM2_9ACTN</name>
<dbReference type="SMART" id="SM00354">
    <property type="entry name" value="HTH_LACI"/>
    <property type="match status" value="1"/>
</dbReference>
<dbReference type="SUPFAM" id="SSF47413">
    <property type="entry name" value="lambda repressor-like DNA-binding domains"/>
    <property type="match status" value="1"/>
</dbReference>
<dbReference type="Gene3D" id="1.10.260.40">
    <property type="entry name" value="lambda repressor-like DNA-binding domains"/>
    <property type="match status" value="1"/>
</dbReference>
<dbReference type="InterPro" id="IPR010982">
    <property type="entry name" value="Lambda_DNA-bd_dom_sf"/>
</dbReference>
<dbReference type="InterPro" id="IPR000843">
    <property type="entry name" value="HTH_LacI"/>
</dbReference>
<evidence type="ECO:0000259" key="4">
    <source>
        <dbReference type="PROSITE" id="PS50932"/>
    </source>
</evidence>
<evidence type="ECO:0000313" key="6">
    <source>
        <dbReference type="EMBL" id="GLI03273.1"/>
    </source>
</evidence>
<dbReference type="PROSITE" id="PS50943">
    <property type="entry name" value="HTH_CROC1"/>
    <property type="match status" value="1"/>
</dbReference>
<keyword evidence="3" id="KW-0804">Transcription</keyword>
<keyword evidence="1" id="KW-0805">Transcription regulation</keyword>
<dbReference type="Proteomes" id="UP001144280">
    <property type="component" value="Unassembled WGS sequence"/>
</dbReference>
<evidence type="ECO:0000256" key="2">
    <source>
        <dbReference type="ARBA" id="ARBA00023125"/>
    </source>
</evidence>
<comment type="caution">
    <text evidence="6">The sequence shown here is derived from an EMBL/GenBank/DDBJ whole genome shotgun (WGS) entry which is preliminary data.</text>
</comment>
<dbReference type="CDD" id="cd01392">
    <property type="entry name" value="HTH_LacI"/>
    <property type="match status" value="1"/>
</dbReference>
<dbReference type="Gene3D" id="3.40.50.2300">
    <property type="match status" value="2"/>
</dbReference>
<protein>
    <submittedName>
        <fullName evidence="6">LacI family transcriptional regulator</fullName>
    </submittedName>
</protein>
<dbReference type="RefSeq" id="WP_281905335.1">
    <property type="nucleotide sequence ID" value="NZ_BSDI01000081.1"/>
</dbReference>
<keyword evidence="2" id="KW-0238">DNA-binding</keyword>
<dbReference type="PANTHER" id="PTHR30146:SF153">
    <property type="entry name" value="LACTOSE OPERON REPRESSOR"/>
    <property type="match status" value="1"/>
</dbReference>
<keyword evidence="7" id="KW-1185">Reference proteome</keyword>
<accession>A0ABQ5RAM2</accession>
<evidence type="ECO:0000259" key="5">
    <source>
        <dbReference type="PROSITE" id="PS50943"/>
    </source>
</evidence>
<proteinExistence type="predicted"/>
<dbReference type="Pfam" id="PF13377">
    <property type="entry name" value="Peripla_BP_3"/>
    <property type="match status" value="1"/>
</dbReference>
<evidence type="ECO:0000256" key="1">
    <source>
        <dbReference type="ARBA" id="ARBA00023015"/>
    </source>
</evidence>
<sequence>MDGSDEGSARPLTIAAVAKAAGVSVPTVSRVLNGEADVSAETRARIEAVIRAGGYRRQERDYHASLIELVFHELIGPWAIPTIRGVEQVATDHEMSVVLSELRGRHSPRDDWVQHVLARRPAGVISVFCQLSAAQRRQLGARNIAVVVIDPTERPAAATPAVAAANRQGGATATDHLLALGHRRIAMINGPARIWCCQEREAGFRDAMAAAGVAIDPHLVRYGNLHVDEGQRIGAELLALPEPPTAIFAGNDLQAMGVYQAARAARVRIPEDLSVVGFDDVPVAGWMGPALTTVRQPLTDMGVAAAGMLLTLAGGAAPVPPRVELPTTLVLRGSTTPLP</sequence>
<organism evidence="6 7">
    <name type="scientific">Phytohabitans aurantiacus</name>
    <dbReference type="NCBI Taxonomy" id="3016789"/>
    <lineage>
        <taxon>Bacteria</taxon>
        <taxon>Bacillati</taxon>
        <taxon>Actinomycetota</taxon>
        <taxon>Actinomycetes</taxon>
        <taxon>Micromonosporales</taxon>
        <taxon>Micromonosporaceae</taxon>
    </lineage>
</organism>
<dbReference type="PANTHER" id="PTHR30146">
    <property type="entry name" value="LACI-RELATED TRANSCRIPTIONAL REPRESSOR"/>
    <property type="match status" value="1"/>
</dbReference>
<evidence type="ECO:0000256" key="3">
    <source>
        <dbReference type="ARBA" id="ARBA00023163"/>
    </source>
</evidence>
<dbReference type="InterPro" id="IPR046335">
    <property type="entry name" value="LacI/GalR-like_sensor"/>
</dbReference>
<reference evidence="6" key="1">
    <citation type="submission" date="2022-12" db="EMBL/GenBank/DDBJ databases">
        <title>New Phytohabitans aurantiacus sp. RD004123 nov., an actinomycete isolated from soil.</title>
        <authorList>
            <person name="Triningsih D.W."/>
            <person name="Harunari E."/>
            <person name="Igarashi Y."/>
        </authorList>
    </citation>
    <scope>NUCLEOTIDE SEQUENCE</scope>
    <source>
        <strain evidence="6">RD004123</strain>
    </source>
</reference>
<dbReference type="EMBL" id="BSDI01000081">
    <property type="protein sequence ID" value="GLI03273.1"/>
    <property type="molecule type" value="Genomic_DNA"/>
</dbReference>
<dbReference type="InterPro" id="IPR028082">
    <property type="entry name" value="Peripla_BP_I"/>
</dbReference>
<dbReference type="SUPFAM" id="SSF53822">
    <property type="entry name" value="Periplasmic binding protein-like I"/>
    <property type="match status" value="1"/>
</dbReference>
<dbReference type="Pfam" id="PF00356">
    <property type="entry name" value="LacI"/>
    <property type="match status" value="1"/>
</dbReference>
<dbReference type="InterPro" id="IPR001387">
    <property type="entry name" value="Cro/C1-type_HTH"/>
</dbReference>
<evidence type="ECO:0000313" key="7">
    <source>
        <dbReference type="Proteomes" id="UP001144280"/>
    </source>
</evidence>